<proteinExistence type="predicted"/>
<dbReference type="OrthoDB" id="6420849at2759"/>
<feature type="region of interest" description="Disordered" evidence="1">
    <location>
        <begin position="124"/>
        <end position="164"/>
    </location>
</feature>
<comment type="caution">
    <text evidence="2">The sequence shown here is derived from an EMBL/GenBank/DDBJ whole genome shotgun (WGS) entry which is preliminary data.</text>
</comment>
<name>A0A8X6MY01_NEPPI</name>
<protein>
    <submittedName>
        <fullName evidence="2">Uncharacterized protein</fullName>
    </submittedName>
</protein>
<gene>
    <name evidence="2" type="ORF">NPIL_362181</name>
</gene>
<sequence>MAWIYRFLYNTKNVEKNLLPIISVDEFENAGKILHKLIQKESFVGIEDPNIHSLRPIKYSYGILKVQTKIVQHEDSENFLHPVILPSDNPVVQRLIYELNLENQQAGSEDYPHPGGDLLYKQAFQRQPASPATKPERPTQDASSASSVVTRTGRMIKPPQRLDL</sequence>
<evidence type="ECO:0000313" key="3">
    <source>
        <dbReference type="Proteomes" id="UP000887013"/>
    </source>
</evidence>
<evidence type="ECO:0000256" key="1">
    <source>
        <dbReference type="SAM" id="MobiDB-lite"/>
    </source>
</evidence>
<dbReference type="AlphaFoldDB" id="A0A8X6MY01"/>
<organism evidence="2 3">
    <name type="scientific">Nephila pilipes</name>
    <name type="common">Giant wood spider</name>
    <name type="synonym">Nephila maculata</name>
    <dbReference type="NCBI Taxonomy" id="299642"/>
    <lineage>
        <taxon>Eukaryota</taxon>
        <taxon>Metazoa</taxon>
        <taxon>Ecdysozoa</taxon>
        <taxon>Arthropoda</taxon>
        <taxon>Chelicerata</taxon>
        <taxon>Arachnida</taxon>
        <taxon>Araneae</taxon>
        <taxon>Araneomorphae</taxon>
        <taxon>Entelegynae</taxon>
        <taxon>Araneoidea</taxon>
        <taxon>Nephilidae</taxon>
        <taxon>Nephila</taxon>
    </lineage>
</organism>
<reference evidence="2" key="1">
    <citation type="submission" date="2020-08" db="EMBL/GenBank/DDBJ databases">
        <title>Multicomponent nature underlies the extraordinary mechanical properties of spider dragline silk.</title>
        <authorList>
            <person name="Kono N."/>
            <person name="Nakamura H."/>
            <person name="Mori M."/>
            <person name="Yoshida Y."/>
            <person name="Ohtoshi R."/>
            <person name="Malay A.D."/>
            <person name="Moran D.A.P."/>
            <person name="Tomita M."/>
            <person name="Numata K."/>
            <person name="Arakawa K."/>
        </authorList>
    </citation>
    <scope>NUCLEOTIDE SEQUENCE</scope>
</reference>
<evidence type="ECO:0000313" key="2">
    <source>
        <dbReference type="EMBL" id="GFS83644.1"/>
    </source>
</evidence>
<keyword evidence="3" id="KW-1185">Reference proteome</keyword>
<accession>A0A8X6MY01</accession>
<feature type="compositionally biased region" description="Polar residues" evidence="1">
    <location>
        <begin position="140"/>
        <end position="150"/>
    </location>
</feature>
<dbReference type="Proteomes" id="UP000887013">
    <property type="component" value="Unassembled WGS sequence"/>
</dbReference>
<dbReference type="EMBL" id="BMAW01003446">
    <property type="protein sequence ID" value="GFS83644.1"/>
    <property type="molecule type" value="Genomic_DNA"/>
</dbReference>